<dbReference type="InterPro" id="IPR015422">
    <property type="entry name" value="PyrdxlP-dep_Trfase_small"/>
</dbReference>
<dbReference type="Gene3D" id="3.90.1150.10">
    <property type="entry name" value="Aspartate Aminotransferase, domain 1"/>
    <property type="match status" value="1"/>
</dbReference>
<comment type="cofactor">
    <cofactor evidence="1 4">
        <name>pyridoxal 5'-phosphate</name>
        <dbReference type="ChEBI" id="CHEBI:597326"/>
    </cofactor>
</comment>
<dbReference type="Proteomes" id="UP000000314">
    <property type="component" value="Chromosome 3"/>
</dbReference>
<comment type="similarity">
    <text evidence="4">Belongs to the trans-sulfuration enzymes family.</text>
</comment>
<keyword evidence="2 3" id="KW-0663">Pyridoxal phosphate</keyword>
<feature type="modified residue" description="N6-(pyridoxal phosphate)lysine" evidence="3">
    <location>
        <position position="208"/>
    </location>
</feature>
<dbReference type="STRING" id="644223.C4R3L3"/>
<dbReference type="HOGENOM" id="CLU_018986_3_0_1"/>
<dbReference type="InterPro" id="IPR015424">
    <property type="entry name" value="PyrdxlP-dep_Trfase"/>
</dbReference>
<evidence type="ECO:0008006" key="7">
    <source>
        <dbReference type="Google" id="ProtNLM"/>
    </source>
</evidence>
<dbReference type="SUPFAM" id="SSF53383">
    <property type="entry name" value="PLP-dependent transferases"/>
    <property type="match status" value="1"/>
</dbReference>
<dbReference type="Gene3D" id="3.40.640.10">
    <property type="entry name" value="Type I PLP-dependent aspartate aminotransferase-like (Major domain)"/>
    <property type="match status" value="1"/>
</dbReference>
<dbReference type="GO" id="GO:0005737">
    <property type="term" value="C:cytoplasm"/>
    <property type="evidence" value="ECO:0007669"/>
    <property type="project" value="EnsemblFungi"/>
</dbReference>
<evidence type="ECO:0000256" key="4">
    <source>
        <dbReference type="RuleBase" id="RU362118"/>
    </source>
</evidence>
<dbReference type="GO" id="GO:0005634">
    <property type="term" value="C:nucleus"/>
    <property type="evidence" value="ECO:0007669"/>
    <property type="project" value="EnsemblFungi"/>
</dbReference>
<dbReference type="InterPro" id="IPR000277">
    <property type="entry name" value="Cys/Met-Metab_PyrdxlP-dep_enz"/>
</dbReference>
<dbReference type="GO" id="GO:0016846">
    <property type="term" value="F:carbon-sulfur lyase activity"/>
    <property type="evidence" value="ECO:0007669"/>
    <property type="project" value="TreeGrafter"/>
</dbReference>
<dbReference type="Pfam" id="PF01053">
    <property type="entry name" value="Cys_Met_Meta_PP"/>
    <property type="match status" value="1"/>
</dbReference>
<dbReference type="KEGG" id="ppa:PAS_chr3_0119"/>
<dbReference type="EMBL" id="FN392321">
    <property type="protein sequence ID" value="CAY70051.1"/>
    <property type="molecule type" value="Genomic_DNA"/>
</dbReference>
<dbReference type="GO" id="GO:0019346">
    <property type="term" value="P:transsulfuration"/>
    <property type="evidence" value="ECO:0007669"/>
    <property type="project" value="InterPro"/>
</dbReference>
<proteinExistence type="inferred from homology"/>
<dbReference type="OrthoDB" id="3512640at2759"/>
<name>C4R3L3_KOMPG</name>
<dbReference type="GeneID" id="8199399"/>
<dbReference type="InterPro" id="IPR054542">
    <property type="entry name" value="Cys_met_metab_PP"/>
</dbReference>
<dbReference type="OMA" id="HKKMHGV"/>
<accession>C4R3L3</accession>
<dbReference type="PANTHER" id="PTHR11808">
    <property type="entry name" value="TRANS-SULFURATION ENZYME FAMILY MEMBER"/>
    <property type="match status" value="1"/>
</dbReference>
<keyword evidence="6" id="KW-1185">Reference proteome</keyword>
<dbReference type="RefSeq" id="XP_002492328.1">
    <property type="nucleotide sequence ID" value="XM_002492283.1"/>
</dbReference>
<evidence type="ECO:0000256" key="3">
    <source>
        <dbReference type="PIRSR" id="PIRSR001434-2"/>
    </source>
</evidence>
<reference evidence="5 6" key="1">
    <citation type="journal article" date="2009" name="Nat. Biotechnol.">
        <title>Genome sequence of the recombinant protein production host Pichia pastoris.</title>
        <authorList>
            <person name="De Schutter K."/>
            <person name="Lin Y.C."/>
            <person name="Tiels P."/>
            <person name="Van Hecke A."/>
            <person name="Glinka S."/>
            <person name="Weber-Lehmann J."/>
            <person name="Rouze P."/>
            <person name="Van de Peer Y."/>
            <person name="Callewaert N."/>
        </authorList>
    </citation>
    <scope>NUCLEOTIDE SEQUENCE [LARGE SCALE GENOMIC DNA]</scope>
    <source>
        <strain evidence="6">GS115 / ATCC 20864</strain>
    </source>
</reference>
<dbReference type="InterPro" id="IPR015421">
    <property type="entry name" value="PyrdxlP-dep_Trfase_major"/>
</dbReference>
<dbReference type="GO" id="GO:0030170">
    <property type="term" value="F:pyridoxal phosphate binding"/>
    <property type="evidence" value="ECO:0007669"/>
    <property type="project" value="InterPro"/>
</dbReference>
<dbReference type="PANTHER" id="PTHR11808:SF35">
    <property type="entry name" value="CYSTATHIONINE GAMMA-SYNTHASE (AFU_ORTHOLOGUE AFUA_7G01590)"/>
    <property type="match status" value="1"/>
</dbReference>
<dbReference type="eggNOG" id="KOG0053">
    <property type="taxonomic scope" value="Eukaryota"/>
</dbReference>
<gene>
    <name evidence="5" type="ordered locus">PAS_chr3_0119</name>
</gene>
<dbReference type="AlphaFoldDB" id="C4R3L3"/>
<evidence type="ECO:0000313" key="5">
    <source>
        <dbReference type="EMBL" id="CAY70051.1"/>
    </source>
</evidence>
<dbReference type="InParanoid" id="C4R3L3"/>
<dbReference type="FunCoup" id="C4R3L3">
    <property type="interactions" value="177"/>
</dbReference>
<protein>
    <recommendedName>
        <fullName evidence="7">Cystathionine beta-lyase</fullName>
    </recommendedName>
</protein>
<organism evidence="5 6">
    <name type="scientific">Komagataella phaffii (strain GS115 / ATCC 20864)</name>
    <name type="common">Yeast</name>
    <name type="synonym">Pichia pastoris</name>
    <dbReference type="NCBI Taxonomy" id="644223"/>
    <lineage>
        <taxon>Eukaryota</taxon>
        <taxon>Fungi</taxon>
        <taxon>Dikarya</taxon>
        <taxon>Ascomycota</taxon>
        <taxon>Saccharomycotina</taxon>
        <taxon>Pichiomycetes</taxon>
        <taxon>Pichiales</taxon>
        <taxon>Pichiaceae</taxon>
        <taxon>Komagataella</taxon>
    </lineage>
</organism>
<evidence type="ECO:0000256" key="2">
    <source>
        <dbReference type="ARBA" id="ARBA00022898"/>
    </source>
</evidence>
<sequence length="385" mass="42545">MTRDNDIEKAGFNTKLVHGDDSSARVPDVVQPINVSTTFRYNDDPASLVAALDLEPGSGILDNLIYSRLSHPNSEKLEQVFEGILDGHVVMYSSGLAAFMAMLTHYNPKVIAIGQGYHGCHGIADIFTRLNGLKQIGLDDDYSQLGPGDIVHLETPVNPEGVSFDIKHYAEKAHARGAYLVVDSTLAPPPLQEPFKFGADMIMHSATKFFGGHSDLLAGCLVTKDLDIKHKLIEDRVYLGTNVANLESFLLLRSLRTFKIRLLTQSQSAQQLVQYLQNHIKEFSALSAVHHSSLQKDAYIKEQLPIGHSPVFSIDVDSPETARQLPYRLKYFHHATSLGGVESLVEWRSMTDKSVSQTLVRVSVGIEDVEDLIQDFHQALSGLSK</sequence>
<evidence type="ECO:0000256" key="1">
    <source>
        <dbReference type="ARBA" id="ARBA00001933"/>
    </source>
</evidence>
<evidence type="ECO:0000313" key="6">
    <source>
        <dbReference type="Proteomes" id="UP000000314"/>
    </source>
</evidence>
<dbReference type="FunFam" id="3.40.640.10:FF:000072">
    <property type="entry name" value="Putative cystathionine beta-lyase"/>
    <property type="match status" value="1"/>
</dbReference>
<dbReference type="PROSITE" id="PS00868">
    <property type="entry name" value="CYS_MET_METAB_PP"/>
    <property type="match status" value="1"/>
</dbReference>
<dbReference type="SMR" id="C4R3L3"/>
<dbReference type="PIRSF" id="PIRSF001434">
    <property type="entry name" value="CGS"/>
    <property type="match status" value="1"/>
</dbReference>